<proteinExistence type="predicted"/>
<protein>
    <submittedName>
        <fullName evidence="1">Uncharacterized protein</fullName>
    </submittedName>
</protein>
<name>A0A3M9MW60_9BACT</name>
<gene>
    <name evidence="1" type="ORF">EFA69_09595</name>
</gene>
<reference evidence="1 2" key="1">
    <citation type="submission" date="2018-11" db="EMBL/GenBank/DDBJ databases">
        <title>Rufibacter latericius sp. nov., isolated from water in Baiyang Lake.</title>
        <authorList>
            <person name="Yang Y."/>
        </authorList>
    </citation>
    <scope>NUCLEOTIDE SEQUENCE [LARGE SCALE GENOMIC DNA]</scope>
    <source>
        <strain evidence="1 2">MCC P1</strain>
    </source>
</reference>
<dbReference type="AlphaFoldDB" id="A0A3M9MW60"/>
<keyword evidence="2" id="KW-1185">Reference proteome</keyword>
<accession>A0A3M9MW60</accession>
<dbReference type="EMBL" id="RJJE01000009">
    <property type="protein sequence ID" value="RNI29782.1"/>
    <property type="molecule type" value="Genomic_DNA"/>
</dbReference>
<evidence type="ECO:0000313" key="2">
    <source>
        <dbReference type="Proteomes" id="UP000271010"/>
    </source>
</evidence>
<dbReference type="Proteomes" id="UP000271010">
    <property type="component" value="Unassembled WGS sequence"/>
</dbReference>
<comment type="caution">
    <text evidence="1">The sequence shown here is derived from an EMBL/GenBank/DDBJ whole genome shotgun (WGS) entry which is preliminary data.</text>
</comment>
<organism evidence="1 2">
    <name type="scientific">Rufibacter immobilis</name>
    <dbReference type="NCBI Taxonomy" id="1348778"/>
    <lineage>
        <taxon>Bacteria</taxon>
        <taxon>Pseudomonadati</taxon>
        <taxon>Bacteroidota</taxon>
        <taxon>Cytophagia</taxon>
        <taxon>Cytophagales</taxon>
        <taxon>Hymenobacteraceae</taxon>
        <taxon>Rufibacter</taxon>
    </lineage>
</organism>
<sequence length="156" mass="18245">MTQKDLVEIAYRWVLKEAGCAASFREYMKPDVGECPVIGFASFGKSVLVQVNTTRAEFDQAMASQFWLQPENNMGRYRFLCVPQDLVQPEELPERWGLLYVDEAQKITCVYNPYSPNGSYFWRNGFEDENLYNLLGQNEQLYAACRRFKYMARFLN</sequence>
<evidence type="ECO:0000313" key="1">
    <source>
        <dbReference type="EMBL" id="RNI29782.1"/>
    </source>
</evidence>